<sequence>MPKTRRAQPKRGTRTGVETNLPDQDESIEQWIESTRSPVRDDGGKTPSSKSKSPRKKAATPKKPKSPKSQVRMTLPGAEESDIEDSDEEEDRRDSSAKKYSRKLRKNGARSSLTSPSDLSRVSTAPPTPKASRDLPVDDDDEEDEEELEHFPAEDQDDGGSDIENALLTQEDEEDRRASKELTVSKQATAKDTSEKVDLEPRDDDDDDFRHGGGDGADSEEGDPLAPPVAEDSSDEEREMTAAEKEETAKKSDNIDGLESDHEDQYDDHDEGPGYNLVHDPETPHAVREARAKKEKENFEKAKKKRRKSGSDTDTEATDSSKTPKQKRKSKKEKNNKKRSVVFSPQGIPIGNRDYQMIPIGAFVENSPEGESGPRRSKRARVKPLEYWRGEKMQLGPHEEEGDLAEAFGDMPVVKEIQKANPTPYKKKKVPDNGGGGNKKRKATAGKSSVEEEEFDSRKLRKKYKYIDGEDAYLWDDSNEDTGDQKVVSYASRMEGSDLPLSKHRSKSEGNVTGKAAQAFNVQSNDDDNYVGYIMGNLLLPPKGIKDSESVGPCAQTFTVCACQPKALEVAYGDPDSTGNELDPDSAQRFLLGPGDMFRVPPGNSYRLENHSTNTDCLLTWTIIRPKSIPTD</sequence>
<feature type="region of interest" description="Disordered" evidence="4">
    <location>
        <begin position="1"/>
        <end position="354"/>
    </location>
</feature>
<feature type="compositionally biased region" description="Basic and acidic residues" evidence="4">
    <location>
        <begin position="239"/>
        <end position="254"/>
    </location>
</feature>
<evidence type="ECO:0000256" key="3">
    <source>
        <dbReference type="ARBA" id="ARBA00023242"/>
    </source>
</evidence>
<evidence type="ECO:0000313" key="6">
    <source>
        <dbReference type="Proteomes" id="UP000693970"/>
    </source>
</evidence>
<evidence type="ECO:0000256" key="1">
    <source>
        <dbReference type="ARBA" id="ARBA00004123"/>
    </source>
</evidence>
<dbReference type="OrthoDB" id="1939643at2759"/>
<comment type="caution">
    <text evidence="5">The sequence shown here is derived from an EMBL/GenBank/DDBJ whole genome shotgun (WGS) entry which is preliminary data.</text>
</comment>
<protein>
    <recommendedName>
        <fullName evidence="7">Mif2/CENP-C cupin domain-containing protein</fullName>
    </recommendedName>
</protein>
<dbReference type="Proteomes" id="UP000693970">
    <property type="component" value="Unassembled WGS sequence"/>
</dbReference>
<feature type="region of interest" description="Disordered" evidence="4">
    <location>
        <begin position="417"/>
        <end position="454"/>
    </location>
</feature>
<gene>
    <name evidence="5" type="ORF">IV203_005813</name>
</gene>
<name>A0A9K3KN50_9STRA</name>
<evidence type="ECO:0008006" key="7">
    <source>
        <dbReference type="Google" id="ProtNLM"/>
    </source>
</evidence>
<feature type="compositionally biased region" description="Acidic residues" evidence="4">
    <location>
        <begin position="256"/>
        <end position="270"/>
    </location>
</feature>
<feature type="compositionally biased region" description="Polar residues" evidence="4">
    <location>
        <begin position="182"/>
        <end position="191"/>
    </location>
</feature>
<feature type="compositionally biased region" description="Basic residues" evidence="4">
    <location>
        <begin position="324"/>
        <end position="340"/>
    </location>
</feature>
<evidence type="ECO:0000256" key="2">
    <source>
        <dbReference type="ARBA" id="ARBA00010291"/>
    </source>
</evidence>
<feature type="compositionally biased region" description="Basic residues" evidence="4">
    <location>
        <begin position="52"/>
        <end position="66"/>
    </location>
</feature>
<dbReference type="PANTHER" id="PTHR16684">
    <property type="entry name" value="CENTROMERE PROTEIN C"/>
    <property type="match status" value="1"/>
</dbReference>
<dbReference type="GO" id="GO:0000776">
    <property type="term" value="C:kinetochore"/>
    <property type="evidence" value="ECO:0007669"/>
    <property type="project" value="InterPro"/>
</dbReference>
<comment type="similarity">
    <text evidence="2">Belongs to the CENP-C/MIF2 family.</text>
</comment>
<feature type="compositionally biased region" description="Acidic residues" evidence="4">
    <location>
        <begin position="79"/>
        <end position="91"/>
    </location>
</feature>
<organism evidence="5 6">
    <name type="scientific">Nitzschia inconspicua</name>
    <dbReference type="NCBI Taxonomy" id="303405"/>
    <lineage>
        <taxon>Eukaryota</taxon>
        <taxon>Sar</taxon>
        <taxon>Stramenopiles</taxon>
        <taxon>Ochrophyta</taxon>
        <taxon>Bacillariophyta</taxon>
        <taxon>Bacillariophyceae</taxon>
        <taxon>Bacillariophycidae</taxon>
        <taxon>Bacillariales</taxon>
        <taxon>Bacillariaceae</taxon>
        <taxon>Nitzschia</taxon>
    </lineage>
</organism>
<accession>A0A9K3KN50</accession>
<dbReference type="GO" id="GO:0051455">
    <property type="term" value="P:spindle attachment to meiosis I kinetochore"/>
    <property type="evidence" value="ECO:0007669"/>
    <property type="project" value="TreeGrafter"/>
</dbReference>
<dbReference type="GO" id="GO:0005634">
    <property type="term" value="C:nucleus"/>
    <property type="evidence" value="ECO:0007669"/>
    <property type="project" value="UniProtKB-SubCell"/>
</dbReference>
<proteinExistence type="inferred from homology"/>
<dbReference type="PANTHER" id="PTHR16684:SF11">
    <property type="entry name" value="CENTROMERE PROTEIN C"/>
    <property type="match status" value="1"/>
</dbReference>
<feature type="compositionally biased region" description="Polar residues" evidence="4">
    <location>
        <begin position="109"/>
        <end position="125"/>
    </location>
</feature>
<dbReference type="InterPro" id="IPR028386">
    <property type="entry name" value="CENP-C/Mif2/cnp3"/>
</dbReference>
<dbReference type="EMBL" id="JAGRRH010000021">
    <property type="protein sequence ID" value="KAG7346744.1"/>
    <property type="molecule type" value="Genomic_DNA"/>
</dbReference>
<feature type="compositionally biased region" description="Basic residues" evidence="4">
    <location>
        <begin position="99"/>
        <end position="108"/>
    </location>
</feature>
<comment type="subcellular location">
    <subcellularLocation>
        <location evidence="1">Nucleus</location>
    </subcellularLocation>
</comment>
<dbReference type="GO" id="GO:0051382">
    <property type="term" value="P:kinetochore assembly"/>
    <property type="evidence" value="ECO:0007669"/>
    <property type="project" value="InterPro"/>
</dbReference>
<feature type="compositionally biased region" description="Basic and acidic residues" evidence="4">
    <location>
        <begin position="279"/>
        <end position="301"/>
    </location>
</feature>
<keyword evidence="3" id="KW-0539">Nucleus</keyword>
<reference evidence="5" key="1">
    <citation type="journal article" date="2021" name="Sci. Rep.">
        <title>Diploid genomic architecture of Nitzschia inconspicua, an elite biomass production diatom.</title>
        <authorList>
            <person name="Oliver A."/>
            <person name="Podell S."/>
            <person name="Pinowska A."/>
            <person name="Traller J.C."/>
            <person name="Smith S.R."/>
            <person name="McClure R."/>
            <person name="Beliaev A."/>
            <person name="Bohutskyi P."/>
            <person name="Hill E.A."/>
            <person name="Rabines A."/>
            <person name="Zheng H."/>
            <person name="Allen L.Z."/>
            <person name="Kuo A."/>
            <person name="Grigoriev I.V."/>
            <person name="Allen A.E."/>
            <person name="Hazlebeck D."/>
            <person name="Allen E.E."/>
        </authorList>
    </citation>
    <scope>NUCLEOTIDE SEQUENCE</scope>
    <source>
        <strain evidence="5">Hildebrandi</strain>
    </source>
</reference>
<evidence type="ECO:0000313" key="5">
    <source>
        <dbReference type="EMBL" id="KAG7346744.1"/>
    </source>
</evidence>
<dbReference type="GO" id="GO:0019237">
    <property type="term" value="F:centromeric DNA binding"/>
    <property type="evidence" value="ECO:0007669"/>
    <property type="project" value="InterPro"/>
</dbReference>
<dbReference type="GO" id="GO:0051315">
    <property type="term" value="P:attachment of mitotic spindle microtubules to kinetochore"/>
    <property type="evidence" value="ECO:0007669"/>
    <property type="project" value="TreeGrafter"/>
</dbReference>
<keyword evidence="6" id="KW-1185">Reference proteome</keyword>
<reference evidence="5" key="2">
    <citation type="submission" date="2021-04" db="EMBL/GenBank/DDBJ databases">
        <authorList>
            <person name="Podell S."/>
        </authorList>
    </citation>
    <scope>NUCLEOTIDE SEQUENCE</scope>
    <source>
        <strain evidence="5">Hildebrandi</strain>
    </source>
</reference>
<feature type="compositionally biased region" description="Acidic residues" evidence="4">
    <location>
        <begin position="137"/>
        <end position="161"/>
    </location>
</feature>
<dbReference type="AlphaFoldDB" id="A0A9K3KN50"/>
<feature type="compositionally biased region" description="Basic residues" evidence="4">
    <location>
        <begin position="1"/>
        <end position="13"/>
    </location>
</feature>
<evidence type="ECO:0000256" key="4">
    <source>
        <dbReference type="SAM" id="MobiDB-lite"/>
    </source>
</evidence>